<evidence type="ECO:0000313" key="2">
    <source>
        <dbReference type="Proteomes" id="UP000652354"/>
    </source>
</evidence>
<comment type="caution">
    <text evidence="1">The sequence shown here is derived from an EMBL/GenBank/DDBJ whole genome shotgun (WGS) entry which is preliminary data.</text>
</comment>
<protein>
    <submittedName>
        <fullName evidence="1">Uncharacterized protein</fullName>
    </submittedName>
</protein>
<organism evidence="1 2">
    <name type="scientific">Demequina activiva</name>
    <dbReference type="NCBI Taxonomy" id="1582364"/>
    <lineage>
        <taxon>Bacteria</taxon>
        <taxon>Bacillati</taxon>
        <taxon>Actinomycetota</taxon>
        <taxon>Actinomycetes</taxon>
        <taxon>Micrococcales</taxon>
        <taxon>Demequinaceae</taxon>
        <taxon>Demequina</taxon>
    </lineage>
</organism>
<dbReference type="EMBL" id="BONR01000001">
    <property type="protein sequence ID" value="GIG53343.1"/>
    <property type="molecule type" value="Genomic_DNA"/>
</dbReference>
<dbReference type="Proteomes" id="UP000652354">
    <property type="component" value="Unassembled WGS sequence"/>
</dbReference>
<dbReference type="RefSeq" id="WP_203652820.1">
    <property type="nucleotide sequence ID" value="NZ_BONR01000001.1"/>
</dbReference>
<reference evidence="1" key="1">
    <citation type="submission" date="2021-01" db="EMBL/GenBank/DDBJ databases">
        <title>Whole genome shotgun sequence of Demequina activiva NBRC 110675.</title>
        <authorList>
            <person name="Komaki H."/>
            <person name="Tamura T."/>
        </authorList>
    </citation>
    <scope>NUCLEOTIDE SEQUENCE</scope>
    <source>
        <strain evidence="1">NBRC 110675</strain>
    </source>
</reference>
<sequence>MQSPEDADQVIWSRVEQDFHVASTPGAFLGCVDKNHEGYSAHDAHTQVIGSYPTLDAAMSAVIAHSTETVDA</sequence>
<evidence type="ECO:0000313" key="1">
    <source>
        <dbReference type="EMBL" id="GIG53343.1"/>
    </source>
</evidence>
<accession>A0A919Q2Y8</accession>
<name>A0A919Q2Y8_9MICO</name>
<proteinExistence type="predicted"/>
<keyword evidence="2" id="KW-1185">Reference proteome</keyword>
<dbReference type="AlphaFoldDB" id="A0A919Q2Y8"/>
<gene>
    <name evidence="1" type="ORF">Dac01nite_00950</name>
</gene>